<gene>
    <name evidence="2" type="ORF">RF672_07900</name>
</gene>
<organism evidence="2 3">
    <name type="scientific">Lacticaseibacillus paracasei</name>
    <name type="common">Lactobacillus paracasei</name>
    <dbReference type="NCBI Taxonomy" id="1597"/>
    <lineage>
        <taxon>Bacteria</taxon>
        <taxon>Bacillati</taxon>
        <taxon>Bacillota</taxon>
        <taxon>Bacilli</taxon>
        <taxon>Lactobacillales</taxon>
        <taxon>Lactobacillaceae</taxon>
        <taxon>Lacticaseibacillus</taxon>
    </lineage>
</organism>
<dbReference type="EMBL" id="JAVKVH010000001">
    <property type="protein sequence ID" value="MDR7624545.1"/>
    <property type="molecule type" value="Genomic_DNA"/>
</dbReference>
<protein>
    <submittedName>
        <fullName evidence="2">Uncharacterized protein</fullName>
    </submittedName>
</protein>
<sequence length="158" mass="18516">MSMINLWSSTSLQDASGPQTEREKSEIFFAKQSPEVTELFDEIKALDLRKSLIDEQAASRYLENNSTNDYSFYFKNLKNSNEKKEIETIDFRLEQLQNEIREKISPAESNRTDLLLQSRNSDSISKFDKSAAQRWVVKHAYEMGWKKELFSGFEEMYS</sequence>
<accession>A0ABD5CXC6</accession>
<evidence type="ECO:0000313" key="2">
    <source>
        <dbReference type="EMBL" id="MDR7624545.1"/>
    </source>
</evidence>
<dbReference type="Proteomes" id="UP001268544">
    <property type="component" value="Unassembled WGS sequence"/>
</dbReference>
<proteinExistence type="predicted"/>
<reference evidence="3" key="1">
    <citation type="submission" date="2023-07" db="EMBL/GenBank/DDBJ databases">
        <title>Lacticaseibacillus paracasei KCKM 0992.</title>
        <authorList>
            <person name="Kim T.W."/>
        </authorList>
    </citation>
    <scope>NUCLEOTIDE SEQUENCE [LARGE SCALE GENOMIC DNA]</scope>
    <source>
        <strain evidence="3">KCKM 0992</strain>
    </source>
</reference>
<name>A0ABD5CXC6_LACPA</name>
<evidence type="ECO:0000256" key="1">
    <source>
        <dbReference type="SAM" id="MobiDB-lite"/>
    </source>
</evidence>
<evidence type="ECO:0000313" key="3">
    <source>
        <dbReference type="Proteomes" id="UP001268544"/>
    </source>
</evidence>
<feature type="compositionally biased region" description="Polar residues" evidence="1">
    <location>
        <begin position="1"/>
        <end position="19"/>
    </location>
</feature>
<feature type="region of interest" description="Disordered" evidence="1">
    <location>
        <begin position="1"/>
        <end position="24"/>
    </location>
</feature>
<dbReference type="RefSeq" id="WP_228768591.1">
    <property type="nucleotide sequence ID" value="NZ_CP133786.1"/>
</dbReference>
<comment type="caution">
    <text evidence="2">The sequence shown here is derived from an EMBL/GenBank/DDBJ whole genome shotgun (WGS) entry which is preliminary data.</text>
</comment>
<dbReference type="AlphaFoldDB" id="A0ABD5CXC6"/>